<protein>
    <submittedName>
        <fullName evidence="1">Uncharacterized protein</fullName>
    </submittedName>
</protein>
<accession>A0ABV0Y651</accession>
<keyword evidence="2" id="KW-1185">Reference proteome</keyword>
<dbReference type="EMBL" id="JAHRIP010022478">
    <property type="protein sequence ID" value="MEQ2289207.1"/>
    <property type="molecule type" value="Genomic_DNA"/>
</dbReference>
<comment type="caution">
    <text evidence="1">The sequence shown here is derived from an EMBL/GenBank/DDBJ whole genome shotgun (WGS) entry which is preliminary data.</text>
</comment>
<evidence type="ECO:0000313" key="1">
    <source>
        <dbReference type="EMBL" id="MEQ2289207.1"/>
    </source>
</evidence>
<gene>
    <name evidence="1" type="ORF">AMECASPLE_030582</name>
</gene>
<organism evidence="1 2">
    <name type="scientific">Ameca splendens</name>
    <dbReference type="NCBI Taxonomy" id="208324"/>
    <lineage>
        <taxon>Eukaryota</taxon>
        <taxon>Metazoa</taxon>
        <taxon>Chordata</taxon>
        <taxon>Craniata</taxon>
        <taxon>Vertebrata</taxon>
        <taxon>Euteleostomi</taxon>
        <taxon>Actinopterygii</taxon>
        <taxon>Neopterygii</taxon>
        <taxon>Teleostei</taxon>
        <taxon>Neoteleostei</taxon>
        <taxon>Acanthomorphata</taxon>
        <taxon>Ovalentaria</taxon>
        <taxon>Atherinomorphae</taxon>
        <taxon>Cyprinodontiformes</taxon>
        <taxon>Goodeidae</taxon>
        <taxon>Ameca</taxon>
    </lineage>
</organism>
<evidence type="ECO:0000313" key="2">
    <source>
        <dbReference type="Proteomes" id="UP001469553"/>
    </source>
</evidence>
<reference evidence="1 2" key="1">
    <citation type="submission" date="2021-06" db="EMBL/GenBank/DDBJ databases">
        <authorList>
            <person name="Palmer J.M."/>
        </authorList>
    </citation>
    <scope>NUCLEOTIDE SEQUENCE [LARGE SCALE GENOMIC DNA]</scope>
    <source>
        <strain evidence="1 2">AS_MEX2019</strain>
        <tissue evidence="1">Muscle</tissue>
    </source>
</reference>
<proteinExistence type="predicted"/>
<name>A0ABV0Y651_9TELE</name>
<dbReference type="Proteomes" id="UP001469553">
    <property type="component" value="Unassembled WGS sequence"/>
</dbReference>
<sequence>MVSSLPSFSMGSGLLPNLAVDLQTGFSEGPLCSTANLQCTFSAAVDLQGYCTSVIAQLPGRVLRGFPMHCHHSGPTDLLLSRCGFGSDQSADKSLAGSSL</sequence>